<comment type="caution">
    <text evidence="3">The sequence shown here is derived from an EMBL/GenBank/DDBJ whole genome shotgun (WGS) entry which is preliminary data.</text>
</comment>
<name>A0A8J2ZR16_9BACL</name>
<dbReference type="Pfam" id="PF01476">
    <property type="entry name" value="LysM"/>
    <property type="match status" value="1"/>
</dbReference>
<reference evidence="3" key="2">
    <citation type="submission" date="2020-09" db="EMBL/GenBank/DDBJ databases">
        <authorList>
            <person name="Sun Q."/>
            <person name="Zhou Y."/>
        </authorList>
    </citation>
    <scope>NUCLEOTIDE SEQUENCE</scope>
    <source>
        <strain evidence="3">CGMCC 1.12777</strain>
    </source>
</reference>
<evidence type="ECO:0000313" key="3">
    <source>
        <dbReference type="EMBL" id="GGH73903.1"/>
    </source>
</evidence>
<evidence type="ECO:0000259" key="2">
    <source>
        <dbReference type="PROSITE" id="PS51782"/>
    </source>
</evidence>
<organism evidence="3 4">
    <name type="scientific">Pullulanibacillus pueri</name>
    <dbReference type="NCBI Taxonomy" id="1437324"/>
    <lineage>
        <taxon>Bacteria</taxon>
        <taxon>Bacillati</taxon>
        <taxon>Bacillota</taxon>
        <taxon>Bacilli</taxon>
        <taxon>Bacillales</taxon>
        <taxon>Sporolactobacillaceae</taxon>
        <taxon>Pullulanibacillus</taxon>
    </lineage>
</organism>
<dbReference type="Proteomes" id="UP000656813">
    <property type="component" value="Unassembled WGS sequence"/>
</dbReference>
<dbReference type="AlphaFoldDB" id="A0A8J2ZR16"/>
<dbReference type="RefSeq" id="WP_188495077.1">
    <property type="nucleotide sequence ID" value="NZ_BMFV01000001.1"/>
</dbReference>
<dbReference type="EMBL" id="BMFV01000001">
    <property type="protein sequence ID" value="GGH73903.1"/>
    <property type="molecule type" value="Genomic_DNA"/>
</dbReference>
<dbReference type="InterPro" id="IPR042047">
    <property type="entry name" value="SleB_dom1"/>
</dbReference>
<evidence type="ECO:0000313" key="4">
    <source>
        <dbReference type="Proteomes" id="UP000656813"/>
    </source>
</evidence>
<gene>
    <name evidence="3" type="ORF">GCM10007096_01600</name>
</gene>
<feature type="chain" id="PRO_5038884892" description="LysM domain-containing protein" evidence="1">
    <location>
        <begin position="25"/>
        <end position="189"/>
    </location>
</feature>
<dbReference type="InterPro" id="IPR036779">
    <property type="entry name" value="LysM_dom_sf"/>
</dbReference>
<dbReference type="Gene3D" id="6.20.240.60">
    <property type="match status" value="1"/>
</dbReference>
<protein>
    <recommendedName>
        <fullName evidence="2">LysM domain-containing protein</fullName>
    </recommendedName>
</protein>
<sequence>MKKGLLTLIALGFCLCVPTTSSLAYTVKPGDRLSTIAAQNHMTLHQVLALNPSIKKANKIYVGQTIKLGSSSLSSSDRKLLAQLIHAEASGEPFKGKVKVAQVVLNRVKSHQFPNTIREVIMQKGQFSPVANGSIKNTPNSKDYEAIDTALNEHSEDGSLYFFNPDIAESQWLSNLETTTVIGHHVFKK</sequence>
<accession>A0A8J2ZR16</accession>
<dbReference type="PROSITE" id="PS51782">
    <property type="entry name" value="LYSM"/>
    <property type="match status" value="1"/>
</dbReference>
<dbReference type="CDD" id="cd00118">
    <property type="entry name" value="LysM"/>
    <property type="match status" value="1"/>
</dbReference>
<dbReference type="GO" id="GO:0016787">
    <property type="term" value="F:hydrolase activity"/>
    <property type="evidence" value="ECO:0007669"/>
    <property type="project" value="InterPro"/>
</dbReference>
<proteinExistence type="predicted"/>
<dbReference type="SMART" id="SM00257">
    <property type="entry name" value="LysM"/>
    <property type="match status" value="1"/>
</dbReference>
<keyword evidence="1" id="KW-0732">Signal</keyword>
<dbReference type="Pfam" id="PF07486">
    <property type="entry name" value="Hydrolase_2"/>
    <property type="match status" value="1"/>
</dbReference>
<keyword evidence="4" id="KW-1185">Reference proteome</keyword>
<reference evidence="3" key="1">
    <citation type="journal article" date="2014" name="Int. J. Syst. Evol. Microbiol.">
        <title>Complete genome sequence of Corynebacterium casei LMG S-19264T (=DSM 44701T), isolated from a smear-ripened cheese.</title>
        <authorList>
            <consortium name="US DOE Joint Genome Institute (JGI-PGF)"/>
            <person name="Walter F."/>
            <person name="Albersmeier A."/>
            <person name="Kalinowski J."/>
            <person name="Ruckert C."/>
        </authorList>
    </citation>
    <scope>NUCLEOTIDE SEQUENCE</scope>
    <source>
        <strain evidence="3">CGMCC 1.12777</strain>
    </source>
</reference>
<evidence type="ECO:0000256" key="1">
    <source>
        <dbReference type="SAM" id="SignalP"/>
    </source>
</evidence>
<dbReference type="InterPro" id="IPR018392">
    <property type="entry name" value="LysM"/>
</dbReference>
<dbReference type="InterPro" id="IPR011105">
    <property type="entry name" value="Cell_wall_hydrolase_SleB"/>
</dbReference>
<dbReference type="Gene3D" id="3.10.350.10">
    <property type="entry name" value="LysM domain"/>
    <property type="match status" value="1"/>
</dbReference>
<feature type="domain" description="LysM" evidence="2">
    <location>
        <begin position="23"/>
        <end position="68"/>
    </location>
</feature>
<dbReference type="SUPFAM" id="SSF54106">
    <property type="entry name" value="LysM domain"/>
    <property type="match status" value="1"/>
</dbReference>
<dbReference type="Gene3D" id="1.10.10.2520">
    <property type="entry name" value="Cell wall hydrolase SleB, domain 1"/>
    <property type="match status" value="1"/>
</dbReference>
<feature type="signal peptide" evidence="1">
    <location>
        <begin position="1"/>
        <end position="24"/>
    </location>
</feature>